<proteinExistence type="predicted"/>
<dbReference type="SUPFAM" id="SSF47413">
    <property type="entry name" value="lambda repressor-like DNA-binding domains"/>
    <property type="match status" value="1"/>
</dbReference>
<gene>
    <name evidence="1" type="ORF">Ssi02_23430</name>
</gene>
<dbReference type="InterPro" id="IPR011990">
    <property type="entry name" value="TPR-like_helical_dom_sf"/>
</dbReference>
<dbReference type="InterPro" id="IPR010982">
    <property type="entry name" value="Lambda_DNA-bd_dom_sf"/>
</dbReference>
<dbReference type="AlphaFoldDB" id="A0A919REW2"/>
<protein>
    <submittedName>
        <fullName evidence="1">Uncharacterized protein</fullName>
    </submittedName>
</protein>
<accession>A0A919REW2</accession>
<reference evidence="1" key="1">
    <citation type="submission" date="2021-01" db="EMBL/GenBank/DDBJ databases">
        <title>Whole genome shotgun sequence of Sinosporangium siamense NBRC 109515.</title>
        <authorList>
            <person name="Komaki H."/>
            <person name="Tamura T."/>
        </authorList>
    </citation>
    <scope>NUCLEOTIDE SEQUENCE</scope>
    <source>
        <strain evidence="1">NBRC 109515</strain>
    </source>
</reference>
<dbReference type="RefSeq" id="WP_204024626.1">
    <property type="nucleotide sequence ID" value="NZ_BOOW01000013.1"/>
</dbReference>
<evidence type="ECO:0000313" key="2">
    <source>
        <dbReference type="Proteomes" id="UP000606172"/>
    </source>
</evidence>
<comment type="caution">
    <text evidence="1">The sequence shown here is derived from an EMBL/GenBank/DDBJ whole genome shotgun (WGS) entry which is preliminary data.</text>
</comment>
<dbReference type="EMBL" id="BOOW01000013">
    <property type="protein sequence ID" value="GII92112.1"/>
    <property type="molecule type" value="Genomic_DNA"/>
</dbReference>
<keyword evidence="2" id="KW-1185">Reference proteome</keyword>
<name>A0A919REW2_9ACTN</name>
<sequence length="460" mass="51283">MVPPAFWDTPQFRDAFAGQHMGRVSRAYRKHERHAAYYGRDGIPQELMGAWLGLTQAQVSRIENGPPMRSLDNLAHWARTLRVPSHLLWFKLLDEPLADPPAPHAAEEYALAQPDVTLSRQEDDVNRRELLRIMSMSSTLIAVAPVDPAGWEWPESVPREAGADPLWRHATRGSELWQVYSRSRSKRSTFPLVRDQLDVLTANLQRTRDQATHRSLCELVSELYQLAGEILFDCDNYSDAAQCYTLATLAGREAESYDLWAAALIRHSFVSLYSKQFDKAAAMLDLASRIAQRGDNSLSTRYWAHAVQAHALAGLADADGCNRALDTAEEVRNLTGRVHNGGWLRFHGGRLAEERGACYVRLNRPDLAESVLAEVVKDGVSPRRLASIHVDLAILGVQSRDPARVTVHATAAIEAMRDTGSGYVGRKLQGLQVQLIPLLGDGWARRLHEQIRAVTSLAAR</sequence>
<dbReference type="GO" id="GO:0003677">
    <property type="term" value="F:DNA binding"/>
    <property type="evidence" value="ECO:0007669"/>
    <property type="project" value="InterPro"/>
</dbReference>
<dbReference type="Proteomes" id="UP000606172">
    <property type="component" value="Unassembled WGS sequence"/>
</dbReference>
<organism evidence="1 2">
    <name type="scientific">Sinosporangium siamense</name>
    <dbReference type="NCBI Taxonomy" id="1367973"/>
    <lineage>
        <taxon>Bacteria</taxon>
        <taxon>Bacillati</taxon>
        <taxon>Actinomycetota</taxon>
        <taxon>Actinomycetes</taxon>
        <taxon>Streptosporangiales</taxon>
        <taxon>Streptosporangiaceae</taxon>
        <taxon>Sinosporangium</taxon>
    </lineage>
</organism>
<evidence type="ECO:0000313" key="1">
    <source>
        <dbReference type="EMBL" id="GII92112.1"/>
    </source>
</evidence>
<dbReference type="SUPFAM" id="SSF48452">
    <property type="entry name" value="TPR-like"/>
    <property type="match status" value="1"/>
</dbReference>